<accession>A0A2R5G0S0</accession>
<dbReference type="PANTHER" id="PTHR12170">
    <property type="entry name" value="MACROPHAGE ERYTHROBLAST ATTACHER-RELATED"/>
    <property type="match status" value="1"/>
</dbReference>
<feature type="region of interest" description="Disordered" evidence="8">
    <location>
        <begin position="240"/>
        <end position="273"/>
    </location>
</feature>
<evidence type="ECO:0000259" key="10">
    <source>
        <dbReference type="PROSITE" id="PS51867"/>
    </source>
</evidence>
<sequence>MDRDEVARAHAHGMLKVPQECLVRNFRQVQKSTEKDVAAAVSLVAELCKVVAAQDEVNWEKVVANLDRVEERLRKVKKRVARAKSESRALVDRGEKRLRFYEEASETDFVELMIADHLVRSGHTKAGQRAASESGLQDLVDGLVFQETCEIAAQLRVHRNIEPALAWCQDNKSKLRRLDSSLEFALRKFRFLEFANGGKHIEAVAYARKHLATFAADHLEEIQQAVSALAFPMAPEQRSAKAQVKTRTCEGDLEDAKKSSKKRKTGLEPRAPVSSLGVAPQSGFVRSTQTSTRAVFAYPALTKADWEDLARLFELDSNRALSLEQQTTMQVAAKAGLSQNAHLFPGDNNAGVVGIGDAHVAQNTDSSGDEDSDENDDAGNGEENENLIEYNGEEEDDEDENEDEDEDEDSGESEDNDRDDHMETDAAVASSTAPSDLENQADSMQSRDSNEQVATTDSEVDKEVEAADNTDNEAPSHPHKIGMAAKRALDCPCCDRILGQVARRLPMKQQVHSSLVCRLSGVVMTQDNPPMALPNGQVFSEDALRAIRVSTETKKSIKCPYSGEVFDWDDLRRLVSSFRKAPGLFTVTAVAGGVAAGVVVLNVSADQNLSDLQDHRKRCRELQERGILEFKEQPKQDEHVSTGIPRLDARDERLRAHAKAQEQALIEMLNGLKDKSRKEKLQDAAEAMRKFVVGQDTDADGKGK</sequence>
<evidence type="ECO:0000256" key="2">
    <source>
        <dbReference type="ARBA" id="ARBA00022490"/>
    </source>
</evidence>
<dbReference type="CDD" id="cd16659">
    <property type="entry name" value="RING-Ubox_Emp"/>
    <property type="match status" value="1"/>
</dbReference>
<keyword evidence="12" id="KW-1185">Reference proteome</keyword>
<feature type="compositionally biased region" description="Basic and acidic residues" evidence="8">
    <location>
        <begin position="247"/>
        <end position="258"/>
    </location>
</feature>
<feature type="domain" description="RING-Gid-type" evidence="10">
    <location>
        <begin position="491"/>
        <end position="562"/>
    </location>
</feature>
<dbReference type="OrthoDB" id="1933455at2759"/>
<protein>
    <submittedName>
        <fullName evidence="11">Macrophage erythroblast attacher</fullName>
    </submittedName>
</protein>
<name>A0A2R5G0S0_9STRA</name>
<evidence type="ECO:0000256" key="1">
    <source>
        <dbReference type="ARBA" id="ARBA00004496"/>
    </source>
</evidence>
<dbReference type="Pfam" id="PF10607">
    <property type="entry name" value="CTLH"/>
    <property type="match status" value="1"/>
</dbReference>
<keyword evidence="5" id="KW-0862">Zinc</keyword>
<keyword evidence="7" id="KW-0175">Coiled coil</keyword>
<proteinExistence type="predicted"/>
<keyword evidence="4 6" id="KW-0863">Zinc-finger</keyword>
<evidence type="ECO:0000313" key="12">
    <source>
        <dbReference type="Proteomes" id="UP000241890"/>
    </source>
</evidence>
<dbReference type="InterPro" id="IPR044063">
    <property type="entry name" value="ZF_RING_GID"/>
</dbReference>
<evidence type="ECO:0000256" key="7">
    <source>
        <dbReference type="SAM" id="Coils"/>
    </source>
</evidence>
<dbReference type="InParanoid" id="A0A2R5G0S0"/>
<dbReference type="InterPro" id="IPR045098">
    <property type="entry name" value="Fyv10_fam"/>
</dbReference>
<dbReference type="GO" id="GO:0034657">
    <property type="term" value="C:GID complex"/>
    <property type="evidence" value="ECO:0007669"/>
    <property type="project" value="TreeGrafter"/>
</dbReference>
<comment type="subcellular location">
    <subcellularLocation>
        <location evidence="1">Cytoplasm</location>
    </subcellularLocation>
</comment>
<evidence type="ECO:0000313" key="11">
    <source>
        <dbReference type="EMBL" id="GBG24600.1"/>
    </source>
</evidence>
<keyword evidence="2" id="KW-0963">Cytoplasm</keyword>
<evidence type="ECO:0000256" key="8">
    <source>
        <dbReference type="SAM" id="MobiDB-lite"/>
    </source>
</evidence>
<feature type="region of interest" description="Disordered" evidence="8">
    <location>
        <begin position="360"/>
        <end position="478"/>
    </location>
</feature>
<dbReference type="GO" id="GO:0005634">
    <property type="term" value="C:nucleus"/>
    <property type="evidence" value="ECO:0007669"/>
    <property type="project" value="TreeGrafter"/>
</dbReference>
<dbReference type="SMART" id="SM00668">
    <property type="entry name" value="CTLH"/>
    <property type="match status" value="1"/>
</dbReference>
<evidence type="ECO:0000256" key="5">
    <source>
        <dbReference type="ARBA" id="ARBA00022833"/>
    </source>
</evidence>
<dbReference type="FunCoup" id="A0A2R5G0S0">
    <property type="interactions" value="174"/>
</dbReference>
<reference evidence="11 12" key="1">
    <citation type="submission" date="2017-12" db="EMBL/GenBank/DDBJ databases">
        <title>Sequencing, de novo assembly and annotation of complete genome of a new Thraustochytrid species, strain FCC1311.</title>
        <authorList>
            <person name="Sedici K."/>
            <person name="Godart F."/>
            <person name="Aiese Cigliano R."/>
            <person name="Sanseverino W."/>
            <person name="Barakat M."/>
            <person name="Ortet P."/>
            <person name="Marechal E."/>
            <person name="Cagnac O."/>
            <person name="Amato A."/>
        </authorList>
    </citation>
    <scope>NUCLEOTIDE SEQUENCE [LARGE SCALE GENOMIC DNA]</scope>
</reference>
<feature type="coiled-coil region" evidence="7">
    <location>
        <begin position="59"/>
        <end position="93"/>
    </location>
</feature>
<evidence type="ECO:0000256" key="6">
    <source>
        <dbReference type="PROSITE-ProRule" id="PRU01215"/>
    </source>
</evidence>
<dbReference type="PANTHER" id="PTHR12170:SF2">
    <property type="entry name" value="E3 UBIQUITIN-PROTEIN TRANSFERASE MAEA"/>
    <property type="match status" value="1"/>
</dbReference>
<dbReference type="GO" id="GO:0061630">
    <property type="term" value="F:ubiquitin protein ligase activity"/>
    <property type="evidence" value="ECO:0007669"/>
    <property type="project" value="InterPro"/>
</dbReference>
<dbReference type="AlphaFoldDB" id="A0A2R5G0S0"/>
<dbReference type="GO" id="GO:0043161">
    <property type="term" value="P:proteasome-mediated ubiquitin-dependent protein catabolic process"/>
    <property type="evidence" value="ECO:0007669"/>
    <property type="project" value="InterPro"/>
</dbReference>
<feature type="compositionally biased region" description="Acidic residues" evidence="8">
    <location>
        <begin position="367"/>
        <end position="417"/>
    </location>
</feature>
<evidence type="ECO:0000256" key="3">
    <source>
        <dbReference type="ARBA" id="ARBA00022723"/>
    </source>
</evidence>
<gene>
    <name evidence="11" type="ORF">FCC1311_008192</name>
</gene>
<feature type="zinc finger region" description="RING-Gid-type" evidence="6">
    <location>
        <begin position="491"/>
        <end position="562"/>
    </location>
</feature>
<feature type="compositionally biased region" description="Polar residues" evidence="8">
    <location>
        <begin position="429"/>
        <end position="457"/>
    </location>
</feature>
<dbReference type="EMBL" id="BEYU01000006">
    <property type="protein sequence ID" value="GBG24600.1"/>
    <property type="molecule type" value="Genomic_DNA"/>
</dbReference>
<feature type="domain" description="CTLH" evidence="9">
    <location>
        <begin position="159"/>
        <end position="202"/>
    </location>
</feature>
<evidence type="ECO:0000256" key="4">
    <source>
        <dbReference type="ARBA" id="ARBA00022771"/>
    </source>
</evidence>
<organism evidence="11 12">
    <name type="scientific">Hondaea fermentalgiana</name>
    <dbReference type="NCBI Taxonomy" id="2315210"/>
    <lineage>
        <taxon>Eukaryota</taxon>
        <taxon>Sar</taxon>
        <taxon>Stramenopiles</taxon>
        <taxon>Bigyra</taxon>
        <taxon>Labyrinthulomycetes</taxon>
        <taxon>Thraustochytrida</taxon>
        <taxon>Thraustochytriidae</taxon>
        <taxon>Hondaea</taxon>
    </lineage>
</organism>
<dbReference type="InterPro" id="IPR006595">
    <property type="entry name" value="CTLH_C"/>
</dbReference>
<dbReference type="GO" id="GO:0005737">
    <property type="term" value="C:cytoplasm"/>
    <property type="evidence" value="ECO:0007669"/>
    <property type="project" value="UniProtKB-SubCell"/>
</dbReference>
<evidence type="ECO:0000259" key="9">
    <source>
        <dbReference type="PROSITE" id="PS50897"/>
    </source>
</evidence>
<keyword evidence="3" id="KW-0479">Metal-binding</keyword>
<dbReference type="GO" id="GO:0008270">
    <property type="term" value="F:zinc ion binding"/>
    <property type="evidence" value="ECO:0007669"/>
    <property type="project" value="UniProtKB-KW"/>
</dbReference>
<dbReference type="InterPro" id="IPR024964">
    <property type="entry name" value="CTLH/CRA"/>
</dbReference>
<dbReference type="PROSITE" id="PS50897">
    <property type="entry name" value="CTLH"/>
    <property type="match status" value="1"/>
</dbReference>
<comment type="caution">
    <text evidence="11">The sequence shown here is derived from an EMBL/GenBank/DDBJ whole genome shotgun (WGS) entry which is preliminary data.</text>
</comment>
<dbReference type="PROSITE" id="PS51867">
    <property type="entry name" value="ZF_RING_GID"/>
    <property type="match status" value="1"/>
</dbReference>
<dbReference type="Proteomes" id="UP000241890">
    <property type="component" value="Unassembled WGS sequence"/>
</dbReference>